<evidence type="ECO:0000256" key="2">
    <source>
        <dbReference type="PIRSR" id="PIRSR005962-1"/>
    </source>
</evidence>
<dbReference type="Proteomes" id="UP000237883">
    <property type="component" value="Chromosome"/>
</dbReference>
<dbReference type="NCBIfam" id="TIGR01891">
    <property type="entry name" value="amidohydrolases"/>
    <property type="match status" value="1"/>
</dbReference>
<keyword evidence="1 4" id="KW-0378">Hydrolase</keyword>
<dbReference type="GeneID" id="78391627"/>
<dbReference type="InterPro" id="IPR011650">
    <property type="entry name" value="Peptidase_M20_dimer"/>
</dbReference>
<protein>
    <submittedName>
        <fullName evidence="4">Amidohydrolase</fullName>
    </submittedName>
</protein>
<feature type="binding site" evidence="2">
    <location>
        <position position="166"/>
    </location>
    <ligand>
        <name>Mn(2+)</name>
        <dbReference type="ChEBI" id="CHEBI:29035"/>
        <label>2</label>
    </ligand>
</feature>
<dbReference type="EMBL" id="CP027228">
    <property type="protein sequence ID" value="AVM48244.1"/>
    <property type="molecule type" value="Genomic_DNA"/>
</dbReference>
<dbReference type="Gene3D" id="3.30.70.360">
    <property type="match status" value="1"/>
</dbReference>
<keyword evidence="2" id="KW-0464">Manganese</keyword>
<dbReference type="PANTHER" id="PTHR11014">
    <property type="entry name" value="PEPTIDASE M20 FAMILY MEMBER"/>
    <property type="match status" value="1"/>
</dbReference>
<evidence type="ECO:0000313" key="4">
    <source>
        <dbReference type="EMBL" id="AVM48244.1"/>
    </source>
</evidence>
<dbReference type="GO" id="GO:0019877">
    <property type="term" value="P:diaminopimelate biosynthetic process"/>
    <property type="evidence" value="ECO:0007669"/>
    <property type="project" value="UniProtKB-ARBA"/>
</dbReference>
<reference evidence="5" key="1">
    <citation type="submission" date="2018-02" db="EMBL/GenBank/DDBJ databases">
        <authorList>
            <person name="Holder M.E."/>
            <person name="Ajami N.J."/>
            <person name="Petrosino J.F."/>
        </authorList>
    </citation>
    <scope>NUCLEOTIDE SEQUENCE [LARGE SCALE GENOMIC DNA]</scope>
    <source>
        <strain evidence="5">CCUG 47132</strain>
    </source>
</reference>
<dbReference type="GO" id="GO:0050118">
    <property type="term" value="F:N-acetyldiaminopimelate deacetylase activity"/>
    <property type="evidence" value="ECO:0007669"/>
    <property type="project" value="UniProtKB-ARBA"/>
</dbReference>
<feature type="binding site" evidence="2">
    <location>
        <position position="369"/>
    </location>
    <ligand>
        <name>Mn(2+)</name>
        <dbReference type="ChEBI" id="CHEBI:29035"/>
        <label>2</label>
    </ligand>
</feature>
<dbReference type="InterPro" id="IPR002933">
    <property type="entry name" value="Peptidase_M20"/>
</dbReference>
<dbReference type="Gene3D" id="3.40.630.10">
    <property type="entry name" value="Zn peptidases"/>
    <property type="match status" value="1"/>
</dbReference>
<comment type="cofactor">
    <cofactor evidence="2">
        <name>Mn(2+)</name>
        <dbReference type="ChEBI" id="CHEBI:29035"/>
    </cofactor>
    <text evidence="2">The Mn(2+) ion enhances activity.</text>
</comment>
<dbReference type="InterPro" id="IPR017439">
    <property type="entry name" value="Amidohydrolase"/>
</dbReference>
<accession>A0A2S0L4V4</accession>
<dbReference type="Pfam" id="PF07687">
    <property type="entry name" value="M20_dimer"/>
    <property type="match status" value="1"/>
</dbReference>
<dbReference type="Pfam" id="PF01546">
    <property type="entry name" value="Peptidase_M20"/>
    <property type="match status" value="1"/>
</dbReference>
<dbReference type="KEGG" id="mdv:C5Q96_05045"/>
<dbReference type="InterPro" id="IPR036264">
    <property type="entry name" value="Bact_exopeptidase_dim_dom"/>
</dbReference>
<sequence length="401" mass="43862">MSDNKILKRANELFEEIRTIRRDVHKHPELGYHENRTSALIKAKLREYGVDNIEQPTPTSVVATIVGRKGEGKTIALRTDIDALPINEETGLEFASENDGVMHACGHDFHVSMMLGNAEMLSEMRDEFCGRVKIIFQHSEDTQPGGAKELVAKGVMEDVDAIVGLHVLPDENPEEYGKVCFRSGPMTTSADLVQVTVTGLGGHSSQPHLLHDPVLAASQMIVLLQQIQARYTDANETAILPITYIRGDSAINVVPERVEFGGAARTYNNEVRKVIEDQVYKIGRGVAEMSGCTVDVNYVKGYAPVINDKELTALSRVATADAIGEDRVIDLERPMNFSEDFSAYSDVSGKPGTFMILKAGNAGHYAPLHNPASTLNEETIPYGMAAMVATAIRYLNEDCSA</sequence>
<dbReference type="RefSeq" id="WP_106057317.1">
    <property type="nucleotide sequence ID" value="NZ_CP027228.1"/>
</dbReference>
<feature type="domain" description="Peptidase M20 dimerisation" evidence="3">
    <location>
        <begin position="193"/>
        <end position="281"/>
    </location>
</feature>
<name>A0A2S0L4V4_9FIRM</name>
<dbReference type="PIRSF" id="PIRSF005962">
    <property type="entry name" value="Pept_M20D_amidohydro"/>
    <property type="match status" value="1"/>
</dbReference>
<keyword evidence="2" id="KW-0479">Metal-binding</keyword>
<evidence type="ECO:0000313" key="5">
    <source>
        <dbReference type="Proteomes" id="UP000237883"/>
    </source>
</evidence>
<dbReference type="FunFam" id="3.30.70.360:FF:000001">
    <property type="entry name" value="N-acetyldiaminopimelate deacetylase"/>
    <property type="match status" value="1"/>
</dbReference>
<feature type="binding site" evidence="2">
    <location>
        <position position="105"/>
    </location>
    <ligand>
        <name>Mn(2+)</name>
        <dbReference type="ChEBI" id="CHEBI:29035"/>
        <label>2</label>
    </ligand>
</feature>
<dbReference type="SUPFAM" id="SSF53187">
    <property type="entry name" value="Zn-dependent exopeptidases"/>
    <property type="match status" value="1"/>
</dbReference>
<evidence type="ECO:0000256" key="1">
    <source>
        <dbReference type="ARBA" id="ARBA00022801"/>
    </source>
</evidence>
<gene>
    <name evidence="4" type="ORF">C5Q96_05045</name>
</gene>
<evidence type="ECO:0000259" key="3">
    <source>
        <dbReference type="Pfam" id="PF07687"/>
    </source>
</evidence>
<dbReference type="SUPFAM" id="SSF55031">
    <property type="entry name" value="Bacterial exopeptidase dimerisation domain"/>
    <property type="match status" value="1"/>
</dbReference>
<dbReference type="AlphaFoldDB" id="A0A2S0L4V4"/>
<dbReference type="OrthoDB" id="9776731at2"/>
<organism evidence="4 5">
    <name type="scientific">Mogibacterium diversum</name>
    <dbReference type="NCBI Taxonomy" id="114527"/>
    <lineage>
        <taxon>Bacteria</taxon>
        <taxon>Bacillati</taxon>
        <taxon>Bacillota</taxon>
        <taxon>Clostridia</taxon>
        <taxon>Peptostreptococcales</taxon>
        <taxon>Anaerovoracaceae</taxon>
        <taxon>Mogibacterium</taxon>
    </lineage>
</organism>
<proteinExistence type="predicted"/>
<dbReference type="GO" id="GO:0046872">
    <property type="term" value="F:metal ion binding"/>
    <property type="evidence" value="ECO:0007669"/>
    <property type="project" value="UniProtKB-KW"/>
</dbReference>
<feature type="binding site" evidence="2">
    <location>
        <position position="107"/>
    </location>
    <ligand>
        <name>Mn(2+)</name>
        <dbReference type="ChEBI" id="CHEBI:29035"/>
        <label>2</label>
    </ligand>
</feature>
<keyword evidence="5" id="KW-1185">Reference proteome</keyword>
<dbReference type="PANTHER" id="PTHR11014:SF63">
    <property type="entry name" value="METALLOPEPTIDASE, PUTATIVE (AFU_ORTHOLOGUE AFUA_6G09600)-RELATED"/>
    <property type="match status" value="1"/>
</dbReference>